<dbReference type="PROSITE" id="PS51257">
    <property type="entry name" value="PROKAR_LIPOPROTEIN"/>
    <property type="match status" value="1"/>
</dbReference>
<evidence type="ECO:0000313" key="2">
    <source>
        <dbReference type="EMBL" id="SET50788.1"/>
    </source>
</evidence>
<keyword evidence="1" id="KW-0732">Signal</keyword>
<name>A0A1I0EYP2_9PROT</name>
<accession>A0A1I0EYP2</accession>
<reference evidence="3" key="1">
    <citation type="submission" date="2016-10" db="EMBL/GenBank/DDBJ databases">
        <authorList>
            <person name="Varghese N."/>
            <person name="Submissions S."/>
        </authorList>
    </citation>
    <scope>NUCLEOTIDE SEQUENCE [LARGE SCALE GENOMIC DNA]</scope>
    <source>
        <strain evidence="3">Nm71</strain>
    </source>
</reference>
<keyword evidence="3" id="KW-1185">Reference proteome</keyword>
<feature type="signal peptide" evidence="1">
    <location>
        <begin position="1"/>
        <end position="19"/>
    </location>
</feature>
<organism evidence="2 3">
    <name type="scientific">Nitrosomonas marina</name>
    <dbReference type="NCBI Taxonomy" id="917"/>
    <lineage>
        <taxon>Bacteria</taxon>
        <taxon>Pseudomonadati</taxon>
        <taxon>Pseudomonadota</taxon>
        <taxon>Betaproteobacteria</taxon>
        <taxon>Nitrosomonadales</taxon>
        <taxon>Nitrosomonadaceae</taxon>
        <taxon>Nitrosomonas</taxon>
    </lineage>
</organism>
<evidence type="ECO:0000256" key="1">
    <source>
        <dbReference type="SAM" id="SignalP"/>
    </source>
</evidence>
<dbReference type="AlphaFoldDB" id="A0A1I0EYP2"/>
<evidence type="ECO:0000313" key="3">
    <source>
        <dbReference type="Proteomes" id="UP000199345"/>
    </source>
</evidence>
<dbReference type="RefSeq" id="WP_090660766.1">
    <property type="nucleotide sequence ID" value="NZ_FOIA01000031.1"/>
</dbReference>
<dbReference type="OrthoDB" id="9255760at2"/>
<feature type="chain" id="PRO_5011548844" evidence="1">
    <location>
        <begin position="20"/>
        <end position="168"/>
    </location>
</feature>
<dbReference type="Proteomes" id="UP000199345">
    <property type="component" value="Unassembled WGS sequence"/>
</dbReference>
<sequence length="168" mass="19204">MAKKRTAYLLFLLLISACAINNHGFVKSRYFENDNSFLVTQESWGGFISTQFTDRGLVLGYTKRMKIYPKLERKNILSIKKFLQQINDNNFVEISKDEISFEKKKPYAWIEKNQGIVVHANSLKTGLSAGIESRSILRIPPDFDGAFLITRDHMGSIKASIQSSIQQH</sequence>
<protein>
    <submittedName>
        <fullName evidence="2">Uncharacterized protein</fullName>
    </submittedName>
</protein>
<dbReference type="EMBL" id="FOIA01000031">
    <property type="protein sequence ID" value="SET50788.1"/>
    <property type="molecule type" value="Genomic_DNA"/>
</dbReference>
<gene>
    <name evidence="2" type="ORF">SAMN05216326_13155</name>
</gene>
<proteinExistence type="predicted"/>